<accession>A0A4Y2GGN6</accession>
<organism evidence="2 3">
    <name type="scientific">Araneus ventricosus</name>
    <name type="common">Orbweaver spider</name>
    <name type="synonym">Epeira ventricosa</name>
    <dbReference type="NCBI Taxonomy" id="182803"/>
    <lineage>
        <taxon>Eukaryota</taxon>
        <taxon>Metazoa</taxon>
        <taxon>Ecdysozoa</taxon>
        <taxon>Arthropoda</taxon>
        <taxon>Chelicerata</taxon>
        <taxon>Arachnida</taxon>
        <taxon>Araneae</taxon>
        <taxon>Araneomorphae</taxon>
        <taxon>Entelegynae</taxon>
        <taxon>Araneoidea</taxon>
        <taxon>Araneidae</taxon>
        <taxon>Araneus</taxon>
    </lineage>
</organism>
<comment type="caution">
    <text evidence="2">The sequence shown here is derived from an EMBL/GenBank/DDBJ whole genome shotgun (WGS) entry which is preliminary data.</text>
</comment>
<name>A0A4Y2GGN6_ARAVE</name>
<protein>
    <submittedName>
        <fullName evidence="2">Uncharacterized protein</fullName>
    </submittedName>
</protein>
<proteinExistence type="predicted"/>
<dbReference type="AlphaFoldDB" id="A0A4Y2GGN6"/>
<evidence type="ECO:0000313" key="2">
    <source>
        <dbReference type="EMBL" id="GBM52770.1"/>
    </source>
</evidence>
<dbReference type="EMBL" id="BGPR01001392">
    <property type="protein sequence ID" value="GBM52770.1"/>
    <property type="molecule type" value="Genomic_DNA"/>
</dbReference>
<feature type="compositionally biased region" description="Basic and acidic residues" evidence="1">
    <location>
        <begin position="28"/>
        <end position="38"/>
    </location>
</feature>
<gene>
    <name evidence="2" type="ORF">AVEN_238737_1</name>
</gene>
<evidence type="ECO:0000313" key="3">
    <source>
        <dbReference type="Proteomes" id="UP000499080"/>
    </source>
</evidence>
<feature type="region of interest" description="Disordered" evidence="1">
    <location>
        <begin position="28"/>
        <end position="49"/>
    </location>
</feature>
<keyword evidence="3" id="KW-1185">Reference proteome</keyword>
<sequence length="79" mass="9061">MFSANGIRRFSGVFMYLGEFCRPSTKGETHLTVETESRPHHHRSTTTLPTDEAPGLFSYVWALTDSWQPLFSDPVRRCI</sequence>
<dbReference type="Proteomes" id="UP000499080">
    <property type="component" value="Unassembled WGS sequence"/>
</dbReference>
<reference evidence="2 3" key="1">
    <citation type="journal article" date="2019" name="Sci. Rep.">
        <title>Orb-weaving spider Araneus ventricosus genome elucidates the spidroin gene catalogue.</title>
        <authorList>
            <person name="Kono N."/>
            <person name="Nakamura H."/>
            <person name="Ohtoshi R."/>
            <person name="Moran D.A.P."/>
            <person name="Shinohara A."/>
            <person name="Yoshida Y."/>
            <person name="Fujiwara M."/>
            <person name="Mori M."/>
            <person name="Tomita M."/>
            <person name="Arakawa K."/>
        </authorList>
    </citation>
    <scope>NUCLEOTIDE SEQUENCE [LARGE SCALE GENOMIC DNA]</scope>
</reference>
<evidence type="ECO:0000256" key="1">
    <source>
        <dbReference type="SAM" id="MobiDB-lite"/>
    </source>
</evidence>